<feature type="transmembrane region" description="Helical" evidence="8">
    <location>
        <begin position="367"/>
        <end position="387"/>
    </location>
</feature>
<evidence type="ECO:0000256" key="3">
    <source>
        <dbReference type="ARBA" id="ARBA00022692"/>
    </source>
</evidence>
<dbReference type="NCBIfam" id="TIGR02920">
    <property type="entry name" value="acc_sec_Y2"/>
    <property type="match status" value="1"/>
</dbReference>
<proteinExistence type="inferred from homology"/>
<sequence length="404" mass="45641">MMKQSGVRNRLCWTILFVFVYVLGSKITLPFVDLAKVLNVNEGTARGLELTSAIMGGNLRGLSIFALGLSPWMSSMILWRLFTVSKRHNLERTSSDLVERRKMYLTLALALVQSLAVSLYLPLETDLSPLLVVSLNALIMIAGTFFLVWLADLNTALGLGNSIVIMMAGMLLYLPEDVLGTLSKSGLPAYSLLFLFLLLLAFMYMVVCIEYARYRIPVNKLGIHNSLKAHTFLDVKLNPAGGMPFMYAMTLVSIPQYIFLLVQAINPHASWAGTIAKELVIGEPAWIFLYGLMMVLLSFAFAFVTVNGEEIADKMMKNSEYIDFVYPGEETRRYINRIVFRLTVFGTLYLILFTVLPFLLLLWDRGLLRLVMIPGSFLMFVGMISTIREEVRALRVNQRYTRLF</sequence>
<feature type="transmembrane region" description="Helical" evidence="8">
    <location>
        <begin position="245"/>
        <end position="265"/>
    </location>
</feature>
<keyword evidence="4 8" id="KW-0653">Protein transport</keyword>
<dbReference type="HAMAP" id="MF_01466">
    <property type="entry name" value="SecY2"/>
    <property type="match status" value="1"/>
</dbReference>
<evidence type="ECO:0000256" key="5">
    <source>
        <dbReference type="ARBA" id="ARBA00022989"/>
    </source>
</evidence>
<dbReference type="Gene3D" id="1.10.3370.10">
    <property type="entry name" value="SecY subunit domain"/>
    <property type="match status" value="1"/>
</dbReference>
<keyword evidence="6 8" id="KW-0811">Translocation</keyword>
<keyword evidence="7 8" id="KW-0472">Membrane</keyword>
<keyword evidence="11" id="KW-1185">Reference proteome</keyword>
<feature type="transmembrane region" description="Helical" evidence="8">
    <location>
        <begin position="62"/>
        <end position="82"/>
    </location>
</feature>
<gene>
    <name evidence="8" type="primary">secY2</name>
    <name evidence="10" type="ORF">D7D50_03970</name>
</gene>
<evidence type="ECO:0000256" key="2">
    <source>
        <dbReference type="ARBA" id="ARBA00022475"/>
    </source>
</evidence>
<feature type="transmembrane region" description="Helical" evidence="8">
    <location>
        <begin position="338"/>
        <end position="361"/>
    </location>
</feature>
<dbReference type="Pfam" id="PF00344">
    <property type="entry name" value="SecY"/>
    <property type="match status" value="1"/>
</dbReference>
<dbReference type="EMBL" id="CP032620">
    <property type="protein sequence ID" value="AYF93801.1"/>
    <property type="molecule type" value="Genomic_DNA"/>
</dbReference>
<comment type="caution">
    <text evidence="8">Lacks conserved residue(s) required for the propagation of feature annotation.</text>
</comment>
<dbReference type="InterPro" id="IPR002208">
    <property type="entry name" value="SecY/SEC61-alpha"/>
</dbReference>
<feature type="transmembrane region" description="Helical" evidence="8">
    <location>
        <begin position="285"/>
        <end position="306"/>
    </location>
</feature>
<feature type="transmembrane region" description="Helical" evidence="8">
    <location>
        <begin position="103"/>
        <end position="121"/>
    </location>
</feature>
<keyword evidence="3 8" id="KW-0812">Transmembrane</keyword>
<dbReference type="PANTHER" id="PTHR10906">
    <property type="entry name" value="SECY/SEC61-ALPHA FAMILY MEMBER"/>
    <property type="match status" value="1"/>
</dbReference>
<evidence type="ECO:0000313" key="10">
    <source>
        <dbReference type="EMBL" id="AYF93801.1"/>
    </source>
</evidence>
<comment type="subunit">
    <text evidence="8">Component of the accessory SecA2/SecY2 protein translocase complex required to export cell wall proteins. May form heterotrimers with SecE and SecG subunits.</text>
</comment>
<dbReference type="InterPro" id="IPR014269">
    <property type="entry name" value="SecY2"/>
</dbReference>
<evidence type="ECO:0000256" key="8">
    <source>
        <dbReference type="HAMAP-Rule" id="MF_01466"/>
    </source>
</evidence>
<evidence type="ECO:0000256" key="4">
    <source>
        <dbReference type="ARBA" id="ARBA00022927"/>
    </source>
</evidence>
<dbReference type="InterPro" id="IPR023201">
    <property type="entry name" value="SecY_dom_sf"/>
</dbReference>
<organism evidence="10 11">
    <name type="scientific">Streptococcus koreensis</name>
    <dbReference type="NCBI Taxonomy" id="2382163"/>
    <lineage>
        <taxon>Bacteria</taxon>
        <taxon>Bacillati</taxon>
        <taxon>Bacillota</taxon>
        <taxon>Bacilli</taxon>
        <taxon>Lactobacillales</taxon>
        <taxon>Streptococcaceae</taxon>
        <taxon>Streptococcus</taxon>
    </lineage>
</organism>
<reference evidence="11" key="1">
    <citation type="submission" date="2018-09" db="EMBL/GenBank/DDBJ databases">
        <title>Complete genome sequence of Streptococcus sp. KCOM 2890 (=JS71).</title>
        <authorList>
            <person name="Kook J.-K."/>
            <person name="Park S.-N."/>
            <person name="Lim Y.K."/>
        </authorList>
    </citation>
    <scope>NUCLEOTIDE SEQUENCE [LARGE SCALE GENOMIC DNA]</scope>
    <source>
        <strain evidence="11">JS71</strain>
    </source>
</reference>
<name>A0ABN5PV00_9STRE</name>
<dbReference type="RefSeq" id="WP_120701533.1">
    <property type="nucleotide sequence ID" value="NZ_CP032620.1"/>
</dbReference>
<evidence type="ECO:0000256" key="7">
    <source>
        <dbReference type="ARBA" id="ARBA00023136"/>
    </source>
</evidence>
<protein>
    <recommendedName>
        <fullName evidence="8 9">Accessory Sec system protein translocase subunit SecY2</fullName>
    </recommendedName>
</protein>
<keyword evidence="5 8" id="KW-1133">Transmembrane helix</keyword>
<comment type="function">
    <text evidence="8">Part of the accessory SecA2/SecY2 system specifically required for export of possible cell wall proteins. The central subunit of a protein translocation channel.</text>
</comment>
<dbReference type="SUPFAM" id="SSF103491">
    <property type="entry name" value="Preprotein translocase SecY subunit"/>
    <property type="match status" value="1"/>
</dbReference>
<comment type="similarity">
    <text evidence="8">Belongs to the SecY/SEC61-alpha family. SecY2 subfamily.</text>
</comment>
<feature type="transmembrane region" description="Helical" evidence="8">
    <location>
        <begin position="127"/>
        <end position="149"/>
    </location>
</feature>
<dbReference type="NCBIfam" id="NF009082">
    <property type="entry name" value="PRK12417.1"/>
    <property type="match status" value="1"/>
</dbReference>
<dbReference type="Proteomes" id="UP000277293">
    <property type="component" value="Chromosome"/>
</dbReference>
<evidence type="ECO:0000313" key="11">
    <source>
        <dbReference type="Proteomes" id="UP000277293"/>
    </source>
</evidence>
<accession>A0ABN5PV00</accession>
<feature type="transmembrane region" description="Helical" evidence="8">
    <location>
        <begin position="187"/>
        <end position="207"/>
    </location>
</feature>
<keyword evidence="2 8" id="KW-1003">Cell membrane</keyword>
<feature type="transmembrane region" description="Helical" evidence="8">
    <location>
        <begin position="156"/>
        <end position="175"/>
    </location>
</feature>
<evidence type="ECO:0000256" key="6">
    <source>
        <dbReference type="ARBA" id="ARBA00023010"/>
    </source>
</evidence>
<comment type="subcellular location">
    <subcellularLocation>
        <location evidence="8">Cell membrane</location>
        <topology evidence="8">Multi-pass membrane protein</topology>
    </subcellularLocation>
</comment>
<keyword evidence="1 8" id="KW-0813">Transport</keyword>
<evidence type="ECO:0000256" key="9">
    <source>
        <dbReference type="NCBIfam" id="TIGR02920"/>
    </source>
</evidence>
<evidence type="ECO:0000256" key="1">
    <source>
        <dbReference type="ARBA" id="ARBA00022448"/>
    </source>
</evidence>
<dbReference type="PRINTS" id="PR00303">
    <property type="entry name" value="SECYTRNLCASE"/>
</dbReference>
<dbReference type="PIRSF" id="PIRSF004557">
    <property type="entry name" value="SecY"/>
    <property type="match status" value="1"/>
</dbReference>